<proteinExistence type="predicted"/>
<dbReference type="EMBL" id="JABAIL010000001">
    <property type="protein sequence ID" value="NLR90290.1"/>
    <property type="molecule type" value="Genomic_DNA"/>
</dbReference>
<comment type="caution">
    <text evidence="3">The sequence shown here is derived from an EMBL/GenBank/DDBJ whole genome shotgun (WGS) entry which is preliminary data.</text>
</comment>
<keyword evidence="2" id="KW-0732">Signal</keyword>
<protein>
    <submittedName>
        <fullName evidence="3">DUF4251 domain-containing protein</fullName>
    </submittedName>
</protein>
<evidence type="ECO:0000313" key="3">
    <source>
        <dbReference type="EMBL" id="NLR90290.1"/>
    </source>
</evidence>
<feature type="coiled-coil region" evidence="1">
    <location>
        <begin position="35"/>
        <end position="68"/>
    </location>
</feature>
<keyword evidence="4" id="KW-1185">Reference proteome</keyword>
<dbReference type="Gene3D" id="2.40.128.410">
    <property type="match status" value="1"/>
</dbReference>
<accession>A0A7X8XUN5</accession>
<dbReference type="AlphaFoldDB" id="A0A7X8XUN5"/>
<keyword evidence="1" id="KW-0175">Coiled coil</keyword>
<evidence type="ECO:0000256" key="1">
    <source>
        <dbReference type="SAM" id="Coils"/>
    </source>
</evidence>
<name>A0A7X8XUN5_9BACT</name>
<organism evidence="3 4">
    <name type="scientific">Flammeovirga agarivorans</name>
    <dbReference type="NCBI Taxonomy" id="2726742"/>
    <lineage>
        <taxon>Bacteria</taxon>
        <taxon>Pseudomonadati</taxon>
        <taxon>Bacteroidota</taxon>
        <taxon>Cytophagia</taxon>
        <taxon>Cytophagales</taxon>
        <taxon>Flammeovirgaceae</taxon>
        <taxon>Flammeovirga</taxon>
    </lineage>
</organism>
<feature type="chain" id="PRO_5030663994" evidence="2">
    <location>
        <begin position="27"/>
        <end position="208"/>
    </location>
</feature>
<dbReference type="Proteomes" id="UP000585050">
    <property type="component" value="Unassembled WGS sequence"/>
</dbReference>
<evidence type="ECO:0000313" key="4">
    <source>
        <dbReference type="Proteomes" id="UP000585050"/>
    </source>
</evidence>
<dbReference type="InterPro" id="IPR025347">
    <property type="entry name" value="DUF4251"/>
</dbReference>
<gene>
    <name evidence="3" type="ORF">HGP29_03690</name>
</gene>
<sequence>MKNNITHRQIILFIAMILSFSFASNAYTFQEDTTLTKKELKALKKEQKKKAKEQKKAERQALEEIAHNAAVVAIDSQSFVLEANQLYDRRGRTVNVQSNINFLKVEGDVGVLQIGSAYLIGWNGVGGITVDGRISDWKVEKDEKTGRTKVSFNIMGTTLTARVIYDLDGSGNFCNATINGVFSAGQLKMRGVLVPNNQSRTYEGMIRY</sequence>
<feature type="signal peptide" evidence="2">
    <location>
        <begin position="1"/>
        <end position="26"/>
    </location>
</feature>
<dbReference type="Pfam" id="PF14059">
    <property type="entry name" value="DUF4251"/>
    <property type="match status" value="1"/>
</dbReference>
<reference evidence="3 4" key="1">
    <citation type="submission" date="2020-04" db="EMBL/GenBank/DDBJ databases">
        <title>Flammeovirga sp. SR4, a novel species isolated from seawater.</title>
        <authorList>
            <person name="Wang X."/>
        </authorList>
    </citation>
    <scope>NUCLEOTIDE SEQUENCE [LARGE SCALE GENOMIC DNA]</scope>
    <source>
        <strain evidence="3 4">SR4</strain>
    </source>
</reference>
<evidence type="ECO:0000256" key="2">
    <source>
        <dbReference type="SAM" id="SignalP"/>
    </source>
</evidence>
<dbReference type="RefSeq" id="WP_168880996.1">
    <property type="nucleotide sequence ID" value="NZ_JABAIL010000001.1"/>
</dbReference>